<accession>A0A1W5CSF4</accession>
<dbReference type="GO" id="GO:0005634">
    <property type="term" value="C:nucleus"/>
    <property type="evidence" value="ECO:0007669"/>
    <property type="project" value="UniProtKB-ARBA"/>
</dbReference>
<dbReference type="PROSITE" id="PS50994">
    <property type="entry name" value="INTEGRASE"/>
    <property type="match status" value="1"/>
</dbReference>
<dbReference type="Pfam" id="PF24626">
    <property type="entry name" value="SH3_Tf2-1"/>
    <property type="match status" value="1"/>
</dbReference>
<keyword evidence="8" id="KW-0255">Endonuclease</keyword>
<keyword evidence="5" id="KW-0540">Nuclease</keyword>
<dbReference type="Pfam" id="PF00078">
    <property type="entry name" value="RVT_1"/>
    <property type="match status" value="1"/>
</dbReference>
<dbReference type="AlphaFoldDB" id="A0A1W5CSF4"/>
<dbReference type="InterPro" id="IPR056924">
    <property type="entry name" value="SH3_Tf2-1"/>
</dbReference>
<evidence type="ECO:0000256" key="8">
    <source>
        <dbReference type="ARBA" id="ARBA00022759"/>
    </source>
</evidence>
<dbReference type="EMBL" id="FWEW01000134">
    <property type="protein sequence ID" value="SLM33824.1"/>
    <property type="molecule type" value="Genomic_DNA"/>
</dbReference>
<dbReference type="GO" id="GO:0003677">
    <property type="term" value="F:DNA binding"/>
    <property type="evidence" value="ECO:0007669"/>
    <property type="project" value="UniProtKB-KW"/>
</dbReference>
<dbReference type="InterPro" id="IPR000477">
    <property type="entry name" value="RT_dom"/>
</dbReference>
<feature type="domain" description="Integrase catalytic" evidence="19">
    <location>
        <begin position="571"/>
        <end position="737"/>
    </location>
</feature>
<keyword evidence="6" id="KW-0479">Metal-binding</keyword>
<evidence type="ECO:0000313" key="21">
    <source>
        <dbReference type="Proteomes" id="UP000192927"/>
    </source>
</evidence>
<protein>
    <submittedName>
        <fullName evidence="20">Retrotransposon nucleocapsid protein</fullName>
    </submittedName>
</protein>
<dbReference type="CDD" id="cd01647">
    <property type="entry name" value="RT_LTR"/>
    <property type="match status" value="1"/>
</dbReference>
<dbReference type="Pfam" id="PF00665">
    <property type="entry name" value="rve"/>
    <property type="match status" value="1"/>
</dbReference>
<proteinExistence type="predicted"/>
<keyword evidence="12" id="KW-0229">DNA integration</keyword>
<keyword evidence="10" id="KW-0460">Magnesium</keyword>
<keyword evidence="13" id="KW-0695">RNA-directed DNA polymerase</keyword>
<dbReference type="GO" id="GO:0003723">
    <property type="term" value="F:RNA binding"/>
    <property type="evidence" value="ECO:0007669"/>
    <property type="project" value="UniProtKB-KW"/>
</dbReference>
<dbReference type="GO" id="GO:0003887">
    <property type="term" value="F:DNA-directed DNA polymerase activity"/>
    <property type="evidence" value="ECO:0007669"/>
    <property type="project" value="UniProtKB-KW"/>
</dbReference>
<feature type="domain" description="Reverse transcriptase" evidence="18">
    <location>
        <begin position="61"/>
        <end position="240"/>
    </location>
</feature>
<evidence type="ECO:0000256" key="4">
    <source>
        <dbReference type="ARBA" id="ARBA00022695"/>
    </source>
</evidence>
<keyword evidence="16" id="KW-0233">DNA recombination</keyword>
<reference evidence="21" key="1">
    <citation type="submission" date="2017-03" db="EMBL/GenBank/DDBJ databases">
        <authorList>
            <person name="Sharma R."/>
            <person name="Thines M."/>
        </authorList>
    </citation>
    <scope>NUCLEOTIDE SEQUENCE [LARGE SCALE GENOMIC DNA]</scope>
</reference>
<dbReference type="GO" id="GO:0046872">
    <property type="term" value="F:metal ion binding"/>
    <property type="evidence" value="ECO:0007669"/>
    <property type="project" value="UniProtKB-KW"/>
</dbReference>
<dbReference type="InterPro" id="IPR016197">
    <property type="entry name" value="Chromo-like_dom_sf"/>
</dbReference>
<dbReference type="PANTHER" id="PTHR37984:SF5">
    <property type="entry name" value="PROTEIN NYNRIN-LIKE"/>
    <property type="match status" value="1"/>
</dbReference>
<dbReference type="SUPFAM" id="SSF56672">
    <property type="entry name" value="DNA/RNA polymerases"/>
    <property type="match status" value="1"/>
</dbReference>
<evidence type="ECO:0000256" key="9">
    <source>
        <dbReference type="ARBA" id="ARBA00022801"/>
    </source>
</evidence>
<comment type="subunit">
    <text evidence="1">Component of the NuA4 histone acetyltransferase complex.</text>
</comment>
<evidence type="ECO:0000256" key="11">
    <source>
        <dbReference type="ARBA" id="ARBA00022884"/>
    </source>
</evidence>
<dbReference type="Gene3D" id="3.10.10.10">
    <property type="entry name" value="HIV Type 1 Reverse Transcriptase, subunit A, domain 1"/>
    <property type="match status" value="1"/>
</dbReference>
<keyword evidence="11" id="KW-0694">RNA-binding</keyword>
<dbReference type="Gene3D" id="1.10.340.70">
    <property type="match status" value="1"/>
</dbReference>
<evidence type="ECO:0000256" key="7">
    <source>
        <dbReference type="ARBA" id="ARBA00022750"/>
    </source>
</evidence>
<feature type="region of interest" description="Disordered" evidence="17">
    <location>
        <begin position="926"/>
        <end position="952"/>
    </location>
</feature>
<evidence type="ECO:0000313" key="20">
    <source>
        <dbReference type="EMBL" id="SLM33824.1"/>
    </source>
</evidence>
<keyword evidence="14" id="KW-0239">DNA-directed DNA polymerase</keyword>
<dbReference type="GO" id="GO:0006508">
    <property type="term" value="P:proteolysis"/>
    <property type="evidence" value="ECO:0007669"/>
    <property type="project" value="UniProtKB-KW"/>
</dbReference>
<evidence type="ECO:0000256" key="2">
    <source>
        <dbReference type="ARBA" id="ARBA00022670"/>
    </source>
</evidence>
<feature type="compositionally biased region" description="Basic residues" evidence="17">
    <location>
        <begin position="943"/>
        <end position="952"/>
    </location>
</feature>
<evidence type="ECO:0000256" key="6">
    <source>
        <dbReference type="ARBA" id="ARBA00022723"/>
    </source>
</evidence>
<dbReference type="Gene3D" id="3.30.420.10">
    <property type="entry name" value="Ribonuclease H-like superfamily/Ribonuclease H"/>
    <property type="match status" value="1"/>
</dbReference>
<dbReference type="CDD" id="cd09274">
    <property type="entry name" value="RNase_HI_RT_Ty3"/>
    <property type="match status" value="1"/>
</dbReference>
<dbReference type="GO" id="GO:0004519">
    <property type="term" value="F:endonuclease activity"/>
    <property type="evidence" value="ECO:0007669"/>
    <property type="project" value="UniProtKB-KW"/>
</dbReference>
<dbReference type="InterPro" id="IPR036397">
    <property type="entry name" value="RNaseH_sf"/>
</dbReference>
<evidence type="ECO:0000256" key="12">
    <source>
        <dbReference type="ARBA" id="ARBA00022908"/>
    </source>
</evidence>
<dbReference type="GO" id="GO:0003964">
    <property type="term" value="F:RNA-directed DNA polymerase activity"/>
    <property type="evidence" value="ECO:0007669"/>
    <property type="project" value="UniProtKB-KW"/>
</dbReference>
<keyword evidence="2" id="KW-0645">Protease</keyword>
<keyword evidence="21" id="KW-1185">Reference proteome</keyword>
<name>A0A1W5CSF4_9LECA</name>
<dbReference type="SUPFAM" id="SSF54160">
    <property type="entry name" value="Chromo domain-like"/>
    <property type="match status" value="1"/>
</dbReference>
<feature type="compositionally biased region" description="Basic and acidic residues" evidence="17">
    <location>
        <begin position="926"/>
        <end position="939"/>
    </location>
</feature>
<evidence type="ECO:0000256" key="10">
    <source>
        <dbReference type="ARBA" id="ARBA00022842"/>
    </source>
</evidence>
<dbReference type="Pfam" id="PF17921">
    <property type="entry name" value="Integrase_H2C2"/>
    <property type="match status" value="1"/>
</dbReference>
<dbReference type="InterPro" id="IPR041373">
    <property type="entry name" value="RT_RNaseH"/>
</dbReference>
<dbReference type="GO" id="GO:0004190">
    <property type="term" value="F:aspartic-type endopeptidase activity"/>
    <property type="evidence" value="ECO:0007669"/>
    <property type="project" value="UniProtKB-KW"/>
</dbReference>
<evidence type="ECO:0000256" key="3">
    <source>
        <dbReference type="ARBA" id="ARBA00022679"/>
    </source>
</evidence>
<keyword evidence="7" id="KW-0064">Aspartyl protease</keyword>
<dbReference type="PROSITE" id="PS50878">
    <property type="entry name" value="RT_POL"/>
    <property type="match status" value="1"/>
</dbReference>
<evidence type="ECO:0000256" key="15">
    <source>
        <dbReference type="ARBA" id="ARBA00023125"/>
    </source>
</evidence>
<evidence type="ECO:0000259" key="18">
    <source>
        <dbReference type="PROSITE" id="PS50878"/>
    </source>
</evidence>
<dbReference type="InterPro" id="IPR001584">
    <property type="entry name" value="Integrase_cat-core"/>
</dbReference>
<evidence type="ECO:0000256" key="1">
    <source>
        <dbReference type="ARBA" id="ARBA00011353"/>
    </source>
</evidence>
<dbReference type="GO" id="GO:0015074">
    <property type="term" value="P:DNA integration"/>
    <property type="evidence" value="ECO:0007669"/>
    <property type="project" value="UniProtKB-KW"/>
</dbReference>
<dbReference type="Proteomes" id="UP000192927">
    <property type="component" value="Unassembled WGS sequence"/>
</dbReference>
<keyword evidence="15" id="KW-0238">DNA-binding</keyword>
<evidence type="ECO:0000256" key="5">
    <source>
        <dbReference type="ARBA" id="ARBA00022722"/>
    </source>
</evidence>
<dbReference type="Gene3D" id="3.30.70.270">
    <property type="match status" value="2"/>
</dbReference>
<dbReference type="InterPro" id="IPR041588">
    <property type="entry name" value="Integrase_H2C2"/>
</dbReference>
<dbReference type="SUPFAM" id="SSF53098">
    <property type="entry name" value="Ribonuclease H-like"/>
    <property type="match status" value="1"/>
</dbReference>
<dbReference type="InterPro" id="IPR043128">
    <property type="entry name" value="Rev_trsase/Diguanyl_cyclase"/>
</dbReference>
<dbReference type="InterPro" id="IPR050951">
    <property type="entry name" value="Retrovirus_Pol_polyprotein"/>
</dbReference>
<evidence type="ECO:0000256" key="16">
    <source>
        <dbReference type="ARBA" id="ARBA00023172"/>
    </source>
</evidence>
<evidence type="ECO:0000256" key="14">
    <source>
        <dbReference type="ARBA" id="ARBA00022932"/>
    </source>
</evidence>
<evidence type="ECO:0000256" key="13">
    <source>
        <dbReference type="ARBA" id="ARBA00022918"/>
    </source>
</evidence>
<dbReference type="Pfam" id="PF17917">
    <property type="entry name" value="RT_RNaseH"/>
    <property type="match status" value="1"/>
</dbReference>
<keyword evidence="4" id="KW-0548">Nucleotidyltransferase</keyword>
<dbReference type="GO" id="GO:0006310">
    <property type="term" value="P:DNA recombination"/>
    <property type="evidence" value="ECO:0007669"/>
    <property type="project" value="UniProtKB-KW"/>
</dbReference>
<evidence type="ECO:0000256" key="17">
    <source>
        <dbReference type="SAM" id="MobiDB-lite"/>
    </source>
</evidence>
<sequence length="952" mass="110178">MPYQDLKDAFDPVKAKQLPPHRSYDHEIEIEGDRTKLPQSRVYPISNYKLQKLKKYLDENLKKGFISPSHAPYASPVLFAVKPNGSLRVYVDYRKLNAITKRNRYPIPLIEETLAKVTGCKYLIKLDVIAAFHKLRMHPNTEDYTTFITSMGAYKYHVLPFGLTNGPANYQHYMNNVLWDHLNNFCSAYLDDILIYSKTLKEYTQHVWAVLQKLIDAGLQVDIEKCKFHVQETSFLGVLLFTDGLCMDPKKVQVVVDWSTPTNLKQVQAFIGFCNFYRRFIKGFSKIVGPMLKLTQKGVIFQWTDTYSSDHVNAGVLSQYDDDKVLHPVAFYTKNMVPAECNYEIYDKELLAIIRCLEHWRPELEATELPVEIFTDHKALEHFMTIKELTRQQVRWAEKLSEYNFKIIYQTGAKNVKADALIHKAGDKPINEEDDRLKYQHKTILTLDHLEISVLEPDPEAPIHDRILNANWDDEECSAFHKAIANKRKAFNKILMANCSVRDGILYHHNRLWVPGNIKLMVELMQEVHELPSGRHPGIHRTMELIGRYYYWSNMRRTVEQYICNCYRCHRSKAPQDKYNGLLVPAEMNAICTIIDKLSKERHYAPNHAADEGTSAEATAQILIQWVFRPHGLPTSITSDRGPQFVATVWKSFCKQLGIKCKLSTAFHPETDGQTERANQDIEKQLRIYCDYMQDDWVQLLPMAEFADNNAVSAGTSITPFFANKGFHPRMTFGPDDTNYETAREQIQAAKAEDITDTMENILELMKKNAAKSQETMKRHAEKHRKEITYEVGDQVLLSSRNITIDRPSKKIEDKMLGPFPIVKKVGTSYELELPQTMKVHNVFHSNLLRKDPGDPLPGQIQEPLGPIVTADGEEWDLADILNSRWHYGRLQYQCAWVDEKTGDLEWYYADRGEFDNSQDIVKDFHDRYPRKAGGKENLKAPTQKKKKRRTR</sequence>
<keyword evidence="3" id="KW-0808">Transferase</keyword>
<evidence type="ECO:0000259" key="19">
    <source>
        <dbReference type="PROSITE" id="PS50994"/>
    </source>
</evidence>
<organism evidence="20 21">
    <name type="scientific">Lasallia pustulata</name>
    <dbReference type="NCBI Taxonomy" id="136370"/>
    <lineage>
        <taxon>Eukaryota</taxon>
        <taxon>Fungi</taxon>
        <taxon>Dikarya</taxon>
        <taxon>Ascomycota</taxon>
        <taxon>Pezizomycotina</taxon>
        <taxon>Lecanoromycetes</taxon>
        <taxon>OSLEUM clade</taxon>
        <taxon>Umbilicariomycetidae</taxon>
        <taxon>Umbilicariales</taxon>
        <taxon>Umbilicariaceae</taxon>
        <taxon>Lasallia</taxon>
    </lineage>
</organism>
<dbReference type="InterPro" id="IPR043502">
    <property type="entry name" value="DNA/RNA_pol_sf"/>
</dbReference>
<dbReference type="InterPro" id="IPR012337">
    <property type="entry name" value="RNaseH-like_sf"/>
</dbReference>
<dbReference type="PANTHER" id="PTHR37984">
    <property type="entry name" value="PROTEIN CBG26694"/>
    <property type="match status" value="1"/>
</dbReference>
<keyword evidence="9" id="KW-0378">Hydrolase</keyword>